<gene>
    <name evidence="6" type="ORF">LDAN0321_LOCUS13555</name>
</gene>
<comment type="subcellular location">
    <subcellularLocation>
        <location evidence="1">Membrane</location>
        <topology evidence="1">Multi-pass membrane protein</topology>
    </subcellularLocation>
</comment>
<proteinExistence type="predicted"/>
<evidence type="ECO:0000256" key="1">
    <source>
        <dbReference type="ARBA" id="ARBA00004141"/>
    </source>
</evidence>
<evidence type="ECO:0000256" key="2">
    <source>
        <dbReference type="ARBA" id="ARBA00022692"/>
    </source>
</evidence>
<dbReference type="Gene3D" id="1.20.1070.10">
    <property type="entry name" value="Rhodopsin 7-helix transmembrane proteins"/>
    <property type="match status" value="1"/>
</dbReference>
<dbReference type="GO" id="GO:0004930">
    <property type="term" value="F:G protein-coupled receptor activity"/>
    <property type="evidence" value="ECO:0007669"/>
    <property type="project" value="TreeGrafter"/>
</dbReference>
<feature type="transmembrane region" description="Helical" evidence="5">
    <location>
        <begin position="50"/>
        <end position="79"/>
    </location>
</feature>
<dbReference type="EMBL" id="HBGY01021529">
    <property type="protein sequence ID" value="CAD9591476.1"/>
    <property type="molecule type" value="Transcribed_RNA"/>
</dbReference>
<dbReference type="PANTHER" id="PTHR23112:SF0">
    <property type="entry name" value="TRANSMEMBRANE PROTEIN 116"/>
    <property type="match status" value="1"/>
</dbReference>
<name>A0A7S2PDX1_9STRA</name>
<evidence type="ECO:0008006" key="7">
    <source>
        <dbReference type="Google" id="ProtNLM"/>
    </source>
</evidence>
<feature type="transmembrane region" description="Helical" evidence="5">
    <location>
        <begin position="108"/>
        <end position="129"/>
    </location>
</feature>
<dbReference type="GO" id="GO:0007189">
    <property type="term" value="P:adenylate cyclase-activating G protein-coupled receptor signaling pathway"/>
    <property type="evidence" value="ECO:0007669"/>
    <property type="project" value="TreeGrafter"/>
</dbReference>
<keyword evidence="4 5" id="KW-0472">Membrane</keyword>
<evidence type="ECO:0000256" key="5">
    <source>
        <dbReference type="SAM" id="Phobius"/>
    </source>
</evidence>
<keyword evidence="3 5" id="KW-1133">Transmembrane helix</keyword>
<evidence type="ECO:0000313" key="6">
    <source>
        <dbReference type="EMBL" id="CAD9591476.1"/>
    </source>
</evidence>
<keyword evidence="2 5" id="KW-0812">Transmembrane</keyword>
<evidence type="ECO:0000256" key="3">
    <source>
        <dbReference type="ARBA" id="ARBA00022989"/>
    </source>
</evidence>
<dbReference type="AlphaFoldDB" id="A0A7S2PDX1"/>
<dbReference type="GO" id="GO:0005886">
    <property type="term" value="C:plasma membrane"/>
    <property type="evidence" value="ECO:0007669"/>
    <property type="project" value="TreeGrafter"/>
</dbReference>
<evidence type="ECO:0000256" key="4">
    <source>
        <dbReference type="ARBA" id="ARBA00023136"/>
    </source>
</evidence>
<organism evidence="6">
    <name type="scientific">Leptocylindrus danicus</name>
    <dbReference type="NCBI Taxonomy" id="163516"/>
    <lineage>
        <taxon>Eukaryota</taxon>
        <taxon>Sar</taxon>
        <taxon>Stramenopiles</taxon>
        <taxon>Ochrophyta</taxon>
        <taxon>Bacillariophyta</taxon>
        <taxon>Coscinodiscophyceae</taxon>
        <taxon>Chaetocerotophycidae</taxon>
        <taxon>Leptocylindrales</taxon>
        <taxon>Leptocylindraceae</taxon>
        <taxon>Leptocylindrus</taxon>
    </lineage>
</organism>
<feature type="transmembrane region" description="Helical" evidence="5">
    <location>
        <begin position="7"/>
        <end position="30"/>
    </location>
</feature>
<feature type="transmembrane region" description="Helical" evidence="5">
    <location>
        <begin position="141"/>
        <end position="165"/>
    </location>
</feature>
<dbReference type="SUPFAM" id="SSF81321">
    <property type="entry name" value="Family A G protein-coupled receptor-like"/>
    <property type="match status" value="1"/>
</dbReference>
<protein>
    <recommendedName>
        <fullName evidence="7">G-protein coupled receptors family 1 profile domain-containing protein</fullName>
    </recommendedName>
</protein>
<reference evidence="6" key="1">
    <citation type="submission" date="2021-01" db="EMBL/GenBank/DDBJ databases">
        <authorList>
            <person name="Corre E."/>
            <person name="Pelletier E."/>
            <person name="Niang G."/>
            <person name="Scheremetjew M."/>
            <person name="Finn R."/>
            <person name="Kale V."/>
            <person name="Holt S."/>
            <person name="Cochrane G."/>
            <person name="Meng A."/>
            <person name="Brown T."/>
            <person name="Cohen L."/>
        </authorList>
    </citation>
    <scope>NUCLEOTIDE SEQUENCE</scope>
    <source>
        <strain evidence="6">B650</strain>
    </source>
</reference>
<sequence length="228" mass="26051">MRTRVEPCMLVSPVLIALSVATTAIVMDYIQPSMMWCWVNPFHNKAGELSWMIIMFVYAPIWVITVIVTVTMIIVYRAVLAQENRMSKYLVKGEQVSRKMSLGVAKQACWYVGSFYITWVVPFVIFIGTRLTMQGEEAEKAYYSFYLTTSILSPLQGFLNSLVYFRPKYVKQQELKRKRKKRETRVTALMTTRASDATARDLTVRASELTASDVKAPDVRASDPVVCE</sequence>
<dbReference type="PANTHER" id="PTHR23112">
    <property type="entry name" value="G PROTEIN-COUPLED RECEPTOR 157-RELATED"/>
    <property type="match status" value="1"/>
</dbReference>
<accession>A0A7S2PDX1</accession>